<organism evidence="1 2">
    <name type="scientific">Desmophyllum pertusum</name>
    <dbReference type="NCBI Taxonomy" id="174260"/>
    <lineage>
        <taxon>Eukaryota</taxon>
        <taxon>Metazoa</taxon>
        <taxon>Cnidaria</taxon>
        <taxon>Anthozoa</taxon>
        <taxon>Hexacorallia</taxon>
        <taxon>Scleractinia</taxon>
        <taxon>Caryophylliina</taxon>
        <taxon>Caryophylliidae</taxon>
        <taxon>Desmophyllum</taxon>
    </lineage>
</organism>
<dbReference type="InterPro" id="IPR029058">
    <property type="entry name" value="AB_hydrolase_fold"/>
</dbReference>
<dbReference type="Proteomes" id="UP001163046">
    <property type="component" value="Unassembled WGS sequence"/>
</dbReference>
<comment type="caution">
    <text evidence="1">The sequence shown here is derived from an EMBL/GenBank/DDBJ whole genome shotgun (WGS) entry which is preliminary data.</text>
</comment>
<dbReference type="OrthoDB" id="9974421at2759"/>
<keyword evidence="2" id="KW-1185">Reference proteome</keyword>
<name>A0A9X0D5X0_9CNID</name>
<accession>A0A9X0D5X0</accession>
<evidence type="ECO:0008006" key="3">
    <source>
        <dbReference type="Google" id="ProtNLM"/>
    </source>
</evidence>
<evidence type="ECO:0000313" key="2">
    <source>
        <dbReference type="Proteomes" id="UP001163046"/>
    </source>
</evidence>
<sequence length="150" mass="17698">MLFFFNCRPQIIRYHGYARGGIPRGYRRWLHTSPCPGYQQDARKFTEMVQRPVVFLQHGLLCSLFQLGHKFAKRKLCFHFGRSRIDVGWGMFAANTYGLHHLKYPVDSDQFWEFSWDEMARYDLPAMLKFVLSKTSQPSLFYVGHSQGTH</sequence>
<dbReference type="Gene3D" id="3.40.50.1820">
    <property type="entry name" value="alpha/beta hydrolase"/>
    <property type="match status" value="1"/>
</dbReference>
<evidence type="ECO:0000313" key="1">
    <source>
        <dbReference type="EMBL" id="KAJ7387686.1"/>
    </source>
</evidence>
<dbReference type="EMBL" id="MU825873">
    <property type="protein sequence ID" value="KAJ7387686.1"/>
    <property type="molecule type" value="Genomic_DNA"/>
</dbReference>
<protein>
    <recommendedName>
        <fullName evidence="3">Triacylglycerol lipase</fullName>
    </recommendedName>
</protein>
<dbReference type="AlphaFoldDB" id="A0A9X0D5X0"/>
<dbReference type="SUPFAM" id="SSF53474">
    <property type="entry name" value="alpha/beta-Hydrolases"/>
    <property type="match status" value="1"/>
</dbReference>
<dbReference type="PANTHER" id="PTHR11005">
    <property type="entry name" value="LYSOSOMAL ACID LIPASE-RELATED"/>
    <property type="match status" value="1"/>
</dbReference>
<reference evidence="1" key="1">
    <citation type="submission" date="2023-01" db="EMBL/GenBank/DDBJ databases">
        <title>Genome assembly of the deep-sea coral Lophelia pertusa.</title>
        <authorList>
            <person name="Herrera S."/>
            <person name="Cordes E."/>
        </authorList>
    </citation>
    <scope>NUCLEOTIDE SEQUENCE</scope>
    <source>
        <strain evidence="1">USNM1676648</strain>
        <tissue evidence="1">Polyp</tissue>
    </source>
</reference>
<gene>
    <name evidence="1" type="ORF">OS493_001026</name>
</gene>
<proteinExistence type="predicted"/>